<evidence type="ECO:0000313" key="1">
    <source>
        <dbReference type="EMBL" id="QYL18358.1"/>
    </source>
</evidence>
<protein>
    <submittedName>
        <fullName evidence="1">TNT antitoxin family protein</fullName>
    </submittedName>
</protein>
<dbReference type="RefSeq" id="WP_071947068.1">
    <property type="nucleotide sequence ID" value="NZ_BAAAVX010000007.1"/>
</dbReference>
<evidence type="ECO:0000313" key="2">
    <source>
        <dbReference type="Proteomes" id="UP000825367"/>
    </source>
</evidence>
<proteinExistence type="predicted"/>
<dbReference type="EMBL" id="CP080333">
    <property type="protein sequence ID" value="QYL18358.1"/>
    <property type="molecule type" value="Genomic_DNA"/>
</dbReference>
<dbReference type="Proteomes" id="UP000825367">
    <property type="component" value="Chromosome"/>
</dbReference>
<organism evidence="1 2">
    <name type="scientific">Mycolicibacterium pallens</name>
    <dbReference type="NCBI Taxonomy" id="370524"/>
    <lineage>
        <taxon>Bacteria</taxon>
        <taxon>Bacillati</taxon>
        <taxon>Actinomycetota</taxon>
        <taxon>Actinomycetes</taxon>
        <taxon>Mycobacteriales</taxon>
        <taxon>Mycobacteriaceae</taxon>
        <taxon>Mycolicibacterium</taxon>
    </lineage>
</organism>
<dbReference type="InterPro" id="IPR028953">
    <property type="entry name" value="Imm_IFT-like"/>
</dbReference>
<accession>A0ABX8VKM7</accession>
<gene>
    <name evidence="1" type="ORF">K0O64_07545</name>
</gene>
<sequence length="179" mass="19782">MRPEIGLTSAFERWAHRAGFQITESSSTDGRAIVWDGGGEIRYFFGVDADGWIVATCSERMGKEQFELASTLPSLVERKFITDFARPIRSLNALRRLAHPRTAEDVAAGYSIGRQHYWGKNRCTLVDPENRVVAVVGGGELVGTMKVAYLSVLASNTVEAIEQSFLDPEGKPVFSVRDD</sequence>
<reference evidence="1 2" key="1">
    <citation type="submission" date="2021-07" db="EMBL/GenBank/DDBJ databases">
        <title>Whole genome sequencing of non-tuberculosis mycobacteria type-strains.</title>
        <authorList>
            <person name="Igarashi Y."/>
            <person name="Osugi A."/>
            <person name="Mitarai S."/>
        </authorList>
    </citation>
    <scope>NUCLEOTIDE SEQUENCE [LARGE SCALE GENOMIC DNA]</scope>
    <source>
        <strain evidence="1 2">JCM 16370</strain>
    </source>
</reference>
<name>A0ABX8VKM7_9MYCO</name>
<dbReference type="Pfam" id="PF15598">
    <property type="entry name" value="Imm61"/>
    <property type="match status" value="1"/>
</dbReference>
<keyword evidence="2" id="KW-1185">Reference proteome</keyword>